<keyword evidence="3 9" id="KW-0378">Hydrolase</keyword>
<evidence type="ECO:0000256" key="7">
    <source>
        <dbReference type="ARBA" id="ARBA00048954"/>
    </source>
</evidence>
<evidence type="ECO:0000256" key="6">
    <source>
        <dbReference type="ARBA" id="ARBA00044969"/>
    </source>
</evidence>
<dbReference type="GO" id="GO:0005524">
    <property type="term" value="F:ATP binding"/>
    <property type="evidence" value="ECO:0007669"/>
    <property type="project" value="UniProtKB-KW"/>
</dbReference>
<protein>
    <recommendedName>
        <fullName evidence="6">DNA 5'-3' helicase</fullName>
        <ecNumber evidence="6">5.6.2.3</ecNumber>
    </recommendedName>
</protein>
<dbReference type="Pfam" id="PF00270">
    <property type="entry name" value="DEAD"/>
    <property type="match status" value="1"/>
</dbReference>
<evidence type="ECO:0000256" key="4">
    <source>
        <dbReference type="ARBA" id="ARBA00022840"/>
    </source>
</evidence>
<dbReference type="PROSITE" id="PS51193">
    <property type="entry name" value="HELICASE_ATP_BIND_2"/>
    <property type="match status" value="1"/>
</dbReference>
<dbReference type="AlphaFoldDB" id="A0AA95H1S1"/>
<evidence type="ECO:0000256" key="1">
    <source>
        <dbReference type="ARBA" id="ARBA00001966"/>
    </source>
</evidence>
<dbReference type="InterPro" id="IPR027417">
    <property type="entry name" value="P-loop_NTPase"/>
</dbReference>
<evidence type="ECO:0000313" key="9">
    <source>
        <dbReference type="EMBL" id="WGZ89737.1"/>
    </source>
</evidence>
<dbReference type="GO" id="GO:0016818">
    <property type="term" value="F:hydrolase activity, acting on acid anhydrides, in phosphorus-containing anhydrides"/>
    <property type="evidence" value="ECO:0007669"/>
    <property type="project" value="InterPro"/>
</dbReference>
<keyword evidence="9" id="KW-0347">Helicase</keyword>
<dbReference type="PANTHER" id="PTHR11472:SF34">
    <property type="entry name" value="REGULATOR OF TELOMERE ELONGATION HELICASE 1"/>
    <property type="match status" value="1"/>
</dbReference>
<evidence type="ECO:0000256" key="5">
    <source>
        <dbReference type="ARBA" id="ARBA00038058"/>
    </source>
</evidence>
<reference evidence="9" key="2">
    <citation type="submission" date="2023-04" db="EMBL/GenBank/DDBJ databases">
        <authorList>
            <person name="Beletskiy A.V."/>
            <person name="Mardanov A.V."/>
            <person name="Ravin N.V."/>
        </authorList>
    </citation>
    <scope>NUCLEOTIDE SEQUENCE</scope>
    <source>
        <strain evidence="9">GKL-01</strain>
    </source>
</reference>
<sequence length="647" mass="72095">MDTVALIDSAALLADQGAFAQLIPGFQARPQQQAMLQLVQQALAQPSTVIIEAGTGVGKTFAYLVPAFLSEQKVLVSTGSKTLQDQLFHKDLPLVKKALNSKAKVALLKGRANYVCLHRLDITLSEGRLADKRQVVWLRRIRDWSKLTVTGDIAELNSVPTDAEIWGHVTSTRDNCIGVECDNYQECFILQARRAAQEADILVVNHHLFFADLALKEEGFAELLPTVNAVILDEAHQLPEIASGFFSDTLSSRQLLDWKRDTQLEMLEAARDMPVLRRNLDALEKAVFDLRLAMDTPGQRAPWAKLAQKPAIVTQMQNLQTVLQELLGLLEVAASRSKGLQTCYERLQEQAARFERLQNPAEGTVQWFETFIKGFAITSTPLDIATPFQKATAELECSWVLTSATLAVENSFEHFSQRLGLDAPQTLQLDSPFDYWHHALLYLPADLPEPQDISFVSSLVEAAVPVINACGGRTFMLFTSYRALNEAAELLKEQIEFPLLIQGESSQRELIQKFRELGNAVLLGTASFWEGVDVRGEALSCVIIDKLPFTAPNDPVTEARIEAIKQRGGNPFNEYQIPQAVITLKQGVGRLIRDSQDKGVLMLGDTRLRTRSYGKTFLDSLPRMPRTQKLDIVKRFFAGTLHETTRA</sequence>
<dbReference type="InterPro" id="IPR006555">
    <property type="entry name" value="ATP-dep_Helicase_C"/>
</dbReference>
<evidence type="ECO:0000256" key="2">
    <source>
        <dbReference type="ARBA" id="ARBA00022741"/>
    </source>
</evidence>
<comment type="cofactor">
    <cofactor evidence="1">
        <name>[4Fe-4S] cluster</name>
        <dbReference type="ChEBI" id="CHEBI:49883"/>
    </cofactor>
</comment>
<organism evidence="9">
    <name type="scientific">Candidatus Thiocaldithrix dubininis</name>
    <dbReference type="NCBI Taxonomy" id="3080823"/>
    <lineage>
        <taxon>Bacteria</taxon>
        <taxon>Pseudomonadati</taxon>
        <taxon>Pseudomonadota</taxon>
        <taxon>Gammaproteobacteria</taxon>
        <taxon>Thiotrichales</taxon>
        <taxon>Thiotrichaceae</taxon>
        <taxon>Candidatus Thiocaldithrix</taxon>
    </lineage>
</organism>
<dbReference type="InterPro" id="IPR045028">
    <property type="entry name" value="DinG/Rad3-like"/>
</dbReference>
<dbReference type="KEGG" id="tdu:QJT80_09500"/>
<dbReference type="Proteomes" id="UP001300672">
    <property type="component" value="Chromosome"/>
</dbReference>
<dbReference type="EC" id="5.6.2.3" evidence="6"/>
<dbReference type="FunFam" id="3.40.50.300:FF:000466">
    <property type="entry name" value="ATP-dependent DNA helicase"/>
    <property type="match status" value="1"/>
</dbReference>
<dbReference type="Pfam" id="PF13307">
    <property type="entry name" value="Helicase_C_2"/>
    <property type="match status" value="1"/>
</dbReference>
<proteinExistence type="inferred from homology"/>
<dbReference type="SUPFAM" id="SSF52540">
    <property type="entry name" value="P-loop containing nucleoside triphosphate hydrolases"/>
    <property type="match status" value="2"/>
</dbReference>
<keyword evidence="2" id="KW-0547">Nucleotide-binding</keyword>
<dbReference type="InterPro" id="IPR011545">
    <property type="entry name" value="DEAD/DEAH_box_helicase_dom"/>
</dbReference>
<dbReference type="InterPro" id="IPR014013">
    <property type="entry name" value="Helic_SF1/SF2_ATP-bd_DinG/Rad3"/>
</dbReference>
<gene>
    <name evidence="9" type="ORF">QJT80_09500</name>
</gene>
<dbReference type="SMART" id="SM00487">
    <property type="entry name" value="DEXDc"/>
    <property type="match status" value="1"/>
</dbReference>
<dbReference type="PANTHER" id="PTHR11472">
    <property type="entry name" value="DNA REPAIR DEAD HELICASE RAD3/XP-D SUBFAMILY MEMBER"/>
    <property type="match status" value="1"/>
</dbReference>
<dbReference type="SMART" id="SM00491">
    <property type="entry name" value="HELICc2"/>
    <property type="match status" value="1"/>
</dbReference>
<dbReference type="EMBL" id="CP124755">
    <property type="protein sequence ID" value="WGZ89737.1"/>
    <property type="molecule type" value="Genomic_DNA"/>
</dbReference>
<keyword evidence="4" id="KW-0067">ATP-binding</keyword>
<feature type="domain" description="Helicase ATP-binding" evidence="8">
    <location>
        <begin position="18"/>
        <end position="279"/>
    </location>
</feature>
<dbReference type="GO" id="GO:0003676">
    <property type="term" value="F:nucleic acid binding"/>
    <property type="evidence" value="ECO:0007669"/>
    <property type="project" value="InterPro"/>
</dbReference>
<evidence type="ECO:0000259" key="8">
    <source>
        <dbReference type="PROSITE" id="PS51193"/>
    </source>
</evidence>
<reference evidence="9" key="1">
    <citation type="journal article" date="2023" name="Int. J. Mol. Sci.">
        <title>Metagenomics Revealed a New Genus 'Candidatus Thiocaldithrix dubininis' gen. nov., sp. nov. and a New Species 'Candidatus Thiothrix putei' sp. nov. in the Family Thiotrichaceae, Some Members of Which Have Traits of Both Na+- and H+-Motive Energetics.</title>
        <authorList>
            <person name="Ravin N.V."/>
            <person name="Muntyan M.S."/>
            <person name="Smolyakov D.D."/>
            <person name="Rudenko T.S."/>
            <person name="Beletsky A.V."/>
            <person name="Mardanov A.V."/>
            <person name="Grabovich M.Y."/>
        </authorList>
    </citation>
    <scope>NUCLEOTIDE SEQUENCE</scope>
    <source>
        <strain evidence="9">GKL-01</strain>
    </source>
</reference>
<dbReference type="Gene3D" id="3.40.50.300">
    <property type="entry name" value="P-loop containing nucleotide triphosphate hydrolases"/>
    <property type="match status" value="2"/>
</dbReference>
<dbReference type="GO" id="GO:0043139">
    <property type="term" value="F:5'-3' DNA helicase activity"/>
    <property type="evidence" value="ECO:0007669"/>
    <property type="project" value="UniProtKB-EC"/>
</dbReference>
<dbReference type="InterPro" id="IPR014001">
    <property type="entry name" value="Helicase_ATP-bd"/>
</dbReference>
<evidence type="ECO:0000256" key="3">
    <source>
        <dbReference type="ARBA" id="ARBA00022801"/>
    </source>
</evidence>
<accession>A0AA95H1S1</accession>
<comment type="catalytic activity">
    <reaction evidence="7">
        <text>ATP + H2O = ADP + phosphate + H(+)</text>
        <dbReference type="Rhea" id="RHEA:13065"/>
        <dbReference type="ChEBI" id="CHEBI:15377"/>
        <dbReference type="ChEBI" id="CHEBI:15378"/>
        <dbReference type="ChEBI" id="CHEBI:30616"/>
        <dbReference type="ChEBI" id="CHEBI:43474"/>
        <dbReference type="ChEBI" id="CHEBI:456216"/>
        <dbReference type="EC" id="5.6.2.3"/>
    </reaction>
</comment>
<name>A0AA95H1S1_9GAMM</name>
<comment type="similarity">
    <text evidence="5">Belongs to the helicase family. DinG subfamily.</text>
</comment>
<dbReference type="GO" id="GO:0006281">
    <property type="term" value="P:DNA repair"/>
    <property type="evidence" value="ECO:0007669"/>
    <property type="project" value="TreeGrafter"/>
</dbReference>